<accession>A0A7J0DJR3</accession>
<proteinExistence type="predicted"/>
<dbReference type="EMBL" id="BJWL01000258">
    <property type="protein sequence ID" value="GFS36641.1"/>
    <property type="molecule type" value="Genomic_DNA"/>
</dbReference>
<reference evidence="2" key="1">
    <citation type="submission" date="2019-07" db="EMBL/GenBank/DDBJ databases">
        <title>De Novo Assembly of kiwifruit Actinidia rufa.</title>
        <authorList>
            <person name="Sugita-Konishi S."/>
            <person name="Sato K."/>
            <person name="Mori E."/>
            <person name="Abe Y."/>
            <person name="Kisaki G."/>
            <person name="Hamano K."/>
            <person name="Suezawa K."/>
            <person name="Otani M."/>
            <person name="Fukuda T."/>
            <person name="Manabe T."/>
            <person name="Gomi K."/>
            <person name="Tabuchi M."/>
            <person name="Akimitsu K."/>
            <person name="Kataoka I."/>
        </authorList>
    </citation>
    <scope>NUCLEOTIDE SEQUENCE [LARGE SCALE GENOMIC DNA]</scope>
    <source>
        <strain evidence="2">cv. Fuchu</strain>
    </source>
</reference>
<dbReference type="Proteomes" id="UP000585474">
    <property type="component" value="Unassembled WGS sequence"/>
</dbReference>
<keyword evidence="2" id="KW-1185">Reference proteome</keyword>
<protein>
    <submittedName>
        <fullName evidence="1">Uncharacterized protein</fullName>
    </submittedName>
</protein>
<name>A0A7J0DJR3_9ERIC</name>
<evidence type="ECO:0000313" key="2">
    <source>
        <dbReference type="Proteomes" id="UP000585474"/>
    </source>
</evidence>
<evidence type="ECO:0000313" key="1">
    <source>
        <dbReference type="EMBL" id="GFS36641.1"/>
    </source>
</evidence>
<gene>
    <name evidence="1" type="ORF">Acr_00g0047160</name>
</gene>
<dbReference type="AlphaFoldDB" id="A0A7J0DJR3"/>
<comment type="caution">
    <text evidence="1">The sequence shown here is derived from an EMBL/GenBank/DDBJ whole genome shotgun (WGS) entry which is preliminary data.</text>
</comment>
<organism evidence="1 2">
    <name type="scientific">Actinidia rufa</name>
    <dbReference type="NCBI Taxonomy" id="165716"/>
    <lineage>
        <taxon>Eukaryota</taxon>
        <taxon>Viridiplantae</taxon>
        <taxon>Streptophyta</taxon>
        <taxon>Embryophyta</taxon>
        <taxon>Tracheophyta</taxon>
        <taxon>Spermatophyta</taxon>
        <taxon>Magnoliopsida</taxon>
        <taxon>eudicotyledons</taxon>
        <taxon>Gunneridae</taxon>
        <taxon>Pentapetalae</taxon>
        <taxon>asterids</taxon>
        <taxon>Ericales</taxon>
        <taxon>Actinidiaceae</taxon>
        <taxon>Actinidia</taxon>
    </lineage>
</organism>
<sequence>MNEAAVQKVESFLQDASPSFWFHTVGIGLKYWGHRGAPWPWALWHLEVDLGLTVQEAGPVRPLCGLHRGI</sequence>